<accession>A0A4Y2NQ25</accession>
<gene>
    <name evidence="1" type="ORF">AVEN_64279_1</name>
</gene>
<evidence type="ECO:0000313" key="1">
    <source>
        <dbReference type="EMBL" id="GBN40650.1"/>
    </source>
</evidence>
<keyword evidence="2" id="KW-1185">Reference proteome</keyword>
<dbReference type="InterPro" id="IPR036397">
    <property type="entry name" value="RNaseH_sf"/>
</dbReference>
<sequence length="95" mass="11019">MLLPSASCKVLFTFFKQKVDLWKTINAAVSWQTSQQLQRAILNSRVVLIHENACLHNAVVTQQLLEQFKWDVSDHLAYSLDLVTGDFHLFREMKN</sequence>
<dbReference type="EMBL" id="BGPR01009535">
    <property type="protein sequence ID" value="GBN40650.1"/>
    <property type="molecule type" value="Genomic_DNA"/>
</dbReference>
<evidence type="ECO:0000313" key="2">
    <source>
        <dbReference type="Proteomes" id="UP000499080"/>
    </source>
</evidence>
<dbReference type="GO" id="GO:0003676">
    <property type="term" value="F:nucleic acid binding"/>
    <property type="evidence" value="ECO:0007669"/>
    <property type="project" value="InterPro"/>
</dbReference>
<dbReference type="Gene3D" id="3.30.420.10">
    <property type="entry name" value="Ribonuclease H-like superfamily/Ribonuclease H"/>
    <property type="match status" value="1"/>
</dbReference>
<dbReference type="Proteomes" id="UP000499080">
    <property type="component" value="Unassembled WGS sequence"/>
</dbReference>
<evidence type="ECO:0008006" key="3">
    <source>
        <dbReference type="Google" id="ProtNLM"/>
    </source>
</evidence>
<dbReference type="AlphaFoldDB" id="A0A4Y2NQ25"/>
<name>A0A4Y2NQ25_ARAVE</name>
<comment type="caution">
    <text evidence="1">The sequence shown here is derived from an EMBL/GenBank/DDBJ whole genome shotgun (WGS) entry which is preliminary data.</text>
</comment>
<proteinExistence type="predicted"/>
<reference evidence="1 2" key="1">
    <citation type="journal article" date="2019" name="Sci. Rep.">
        <title>Orb-weaving spider Araneus ventricosus genome elucidates the spidroin gene catalogue.</title>
        <authorList>
            <person name="Kono N."/>
            <person name="Nakamura H."/>
            <person name="Ohtoshi R."/>
            <person name="Moran D.A.P."/>
            <person name="Shinohara A."/>
            <person name="Yoshida Y."/>
            <person name="Fujiwara M."/>
            <person name="Mori M."/>
            <person name="Tomita M."/>
            <person name="Arakawa K."/>
        </authorList>
    </citation>
    <scope>NUCLEOTIDE SEQUENCE [LARGE SCALE GENOMIC DNA]</scope>
</reference>
<protein>
    <recommendedName>
        <fullName evidence="3">Histone-lysine N-methyltransferase SETMAR</fullName>
    </recommendedName>
</protein>
<dbReference type="OrthoDB" id="10042427at2759"/>
<organism evidence="1 2">
    <name type="scientific">Araneus ventricosus</name>
    <name type="common">Orbweaver spider</name>
    <name type="synonym">Epeira ventricosa</name>
    <dbReference type="NCBI Taxonomy" id="182803"/>
    <lineage>
        <taxon>Eukaryota</taxon>
        <taxon>Metazoa</taxon>
        <taxon>Ecdysozoa</taxon>
        <taxon>Arthropoda</taxon>
        <taxon>Chelicerata</taxon>
        <taxon>Arachnida</taxon>
        <taxon>Araneae</taxon>
        <taxon>Araneomorphae</taxon>
        <taxon>Entelegynae</taxon>
        <taxon>Araneoidea</taxon>
        <taxon>Araneidae</taxon>
        <taxon>Araneus</taxon>
    </lineage>
</organism>